<dbReference type="Gene3D" id="2.30.30.40">
    <property type="entry name" value="SH3 Domains"/>
    <property type="match status" value="1"/>
</dbReference>
<dbReference type="Gene3D" id="3.10.20.90">
    <property type="entry name" value="Phosphatidylinositol 3-kinase Catalytic Subunit, Chain A, domain 1"/>
    <property type="match status" value="1"/>
</dbReference>
<dbReference type="InterPro" id="IPR051228">
    <property type="entry name" value="NADPH_Oxidase/PX-Domain"/>
</dbReference>
<protein>
    <recommendedName>
        <fullName evidence="5">SH3 domain-containing protein</fullName>
    </recommendedName>
</protein>
<dbReference type="PANTHER" id="PTHR15706">
    <property type="entry name" value="SH3 MULTIPLE DOMAIN"/>
    <property type="match status" value="1"/>
</dbReference>
<dbReference type="STRING" id="683960.A0A1E3P9P3"/>
<keyword evidence="2" id="KW-0677">Repeat</keyword>
<feature type="compositionally biased region" description="Low complexity" evidence="4">
    <location>
        <begin position="436"/>
        <end position="448"/>
    </location>
</feature>
<dbReference type="OrthoDB" id="548867at2759"/>
<reference evidence="6 7" key="1">
    <citation type="journal article" date="2016" name="Proc. Natl. Acad. Sci. U.S.A.">
        <title>Comparative genomics of biotechnologically important yeasts.</title>
        <authorList>
            <person name="Riley R."/>
            <person name="Haridas S."/>
            <person name="Wolfe K.H."/>
            <person name="Lopes M.R."/>
            <person name="Hittinger C.T."/>
            <person name="Goeker M."/>
            <person name="Salamov A.A."/>
            <person name="Wisecaver J.H."/>
            <person name="Long T.M."/>
            <person name="Calvey C.H."/>
            <person name="Aerts A.L."/>
            <person name="Barry K.W."/>
            <person name="Choi C."/>
            <person name="Clum A."/>
            <person name="Coughlan A.Y."/>
            <person name="Deshpande S."/>
            <person name="Douglass A.P."/>
            <person name="Hanson S.J."/>
            <person name="Klenk H.-P."/>
            <person name="LaButti K.M."/>
            <person name="Lapidus A."/>
            <person name="Lindquist E.A."/>
            <person name="Lipzen A.M."/>
            <person name="Meier-Kolthoff J.P."/>
            <person name="Ohm R.A."/>
            <person name="Otillar R.P."/>
            <person name="Pangilinan J.L."/>
            <person name="Peng Y."/>
            <person name="Rokas A."/>
            <person name="Rosa C.A."/>
            <person name="Scheuner C."/>
            <person name="Sibirny A.A."/>
            <person name="Slot J.C."/>
            <person name="Stielow J.B."/>
            <person name="Sun H."/>
            <person name="Kurtzman C.P."/>
            <person name="Blackwell M."/>
            <person name="Grigoriev I.V."/>
            <person name="Jeffries T.W."/>
        </authorList>
    </citation>
    <scope>NUCLEOTIDE SEQUENCE [LARGE SCALE GENOMIC DNA]</scope>
    <source>
        <strain evidence="7">ATCC 58044 / CBS 1984 / NCYC 433 / NRRL Y-366-8</strain>
    </source>
</reference>
<accession>A0A1E3P9P3</accession>
<feature type="compositionally biased region" description="Low complexity" evidence="4">
    <location>
        <begin position="187"/>
        <end position="199"/>
    </location>
</feature>
<dbReference type="Pfam" id="PF00018">
    <property type="entry name" value="SH3_1"/>
    <property type="match status" value="1"/>
</dbReference>
<dbReference type="RefSeq" id="XP_019041340.1">
    <property type="nucleotide sequence ID" value="XM_019184039.1"/>
</dbReference>
<dbReference type="SUPFAM" id="SSF54277">
    <property type="entry name" value="CAD &amp; PB1 domains"/>
    <property type="match status" value="1"/>
</dbReference>
<name>A0A1E3P9P3_WICAA</name>
<dbReference type="Gene3D" id="3.30.1520.10">
    <property type="entry name" value="Phox-like domain"/>
    <property type="match status" value="1"/>
</dbReference>
<gene>
    <name evidence="6" type="ORF">WICANDRAFT_66430</name>
</gene>
<keyword evidence="1 3" id="KW-0728">SH3 domain</keyword>
<keyword evidence="7" id="KW-1185">Reference proteome</keyword>
<feature type="compositionally biased region" description="Low complexity" evidence="4">
    <location>
        <begin position="52"/>
        <end position="72"/>
    </location>
</feature>
<feature type="compositionally biased region" description="Polar residues" evidence="4">
    <location>
        <begin position="22"/>
        <end position="40"/>
    </location>
</feature>
<dbReference type="SMART" id="SM00326">
    <property type="entry name" value="SH3"/>
    <property type="match status" value="1"/>
</dbReference>
<dbReference type="GO" id="GO:0005737">
    <property type="term" value="C:cytoplasm"/>
    <property type="evidence" value="ECO:0007669"/>
    <property type="project" value="TreeGrafter"/>
</dbReference>
<dbReference type="InterPro" id="IPR036028">
    <property type="entry name" value="SH3-like_dom_sf"/>
</dbReference>
<feature type="region of interest" description="Disordered" evidence="4">
    <location>
        <begin position="346"/>
        <end position="451"/>
    </location>
</feature>
<dbReference type="PROSITE" id="PS50002">
    <property type="entry name" value="SH3"/>
    <property type="match status" value="1"/>
</dbReference>
<dbReference type="AlphaFoldDB" id="A0A1E3P9P3"/>
<feature type="compositionally biased region" description="Low complexity" evidence="4">
    <location>
        <begin position="393"/>
        <end position="417"/>
    </location>
</feature>
<evidence type="ECO:0000259" key="5">
    <source>
        <dbReference type="PROSITE" id="PS50002"/>
    </source>
</evidence>
<evidence type="ECO:0000256" key="2">
    <source>
        <dbReference type="ARBA" id="ARBA00022737"/>
    </source>
</evidence>
<dbReference type="SUPFAM" id="SSF64268">
    <property type="entry name" value="PX domain"/>
    <property type="match status" value="1"/>
</dbReference>
<evidence type="ECO:0000256" key="4">
    <source>
        <dbReference type="SAM" id="MobiDB-lite"/>
    </source>
</evidence>
<dbReference type="GO" id="GO:0030674">
    <property type="term" value="F:protein-macromolecule adaptor activity"/>
    <property type="evidence" value="ECO:0007669"/>
    <property type="project" value="TreeGrafter"/>
</dbReference>
<proteinExistence type="predicted"/>
<dbReference type="GeneID" id="30201285"/>
<evidence type="ECO:0000256" key="3">
    <source>
        <dbReference type="PROSITE-ProRule" id="PRU00192"/>
    </source>
</evidence>
<dbReference type="GO" id="GO:0043332">
    <property type="term" value="C:mating projection tip"/>
    <property type="evidence" value="ECO:0007669"/>
    <property type="project" value="TreeGrafter"/>
</dbReference>
<feature type="region of interest" description="Disordered" evidence="4">
    <location>
        <begin position="179"/>
        <end position="199"/>
    </location>
</feature>
<organism evidence="6 7">
    <name type="scientific">Wickerhamomyces anomalus (strain ATCC 58044 / CBS 1984 / NCYC 433 / NRRL Y-366-8)</name>
    <name type="common">Yeast</name>
    <name type="synonym">Hansenula anomala</name>
    <dbReference type="NCBI Taxonomy" id="683960"/>
    <lineage>
        <taxon>Eukaryota</taxon>
        <taxon>Fungi</taxon>
        <taxon>Dikarya</taxon>
        <taxon>Ascomycota</taxon>
        <taxon>Saccharomycotina</taxon>
        <taxon>Saccharomycetes</taxon>
        <taxon>Phaffomycetales</taxon>
        <taxon>Wickerhamomycetaceae</taxon>
        <taxon>Wickerhamomyces</taxon>
    </lineage>
</organism>
<dbReference type="Proteomes" id="UP000094112">
    <property type="component" value="Unassembled WGS sequence"/>
</dbReference>
<dbReference type="InterPro" id="IPR001452">
    <property type="entry name" value="SH3_domain"/>
</dbReference>
<evidence type="ECO:0000256" key="1">
    <source>
        <dbReference type="ARBA" id="ARBA00022443"/>
    </source>
</evidence>
<feature type="domain" description="SH3" evidence="5">
    <location>
        <begin position="75"/>
        <end position="137"/>
    </location>
</feature>
<dbReference type="GO" id="GO:0000747">
    <property type="term" value="P:conjugation with cellular fusion"/>
    <property type="evidence" value="ECO:0007669"/>
    <property type="project" value="TreeGrafter"/>
</dbReference>
<dbReference type="InterPro" id="IPR036871">
    <property type="entry name" value="PX_dom_sf"/>
</dbReference>
<dbReference type="GO" id="GO:0035091">
    <property type="term" value="F:phosphatidylinositol binding"/>
    <property type="evidence" value="ECO:0007669"/>
    <property type="project" value="InterPro"/>
</dbReference>
<feature type="region of interest" description="Disordered" evidence="4">
    <location>
        <begin position="1"/>
        <end position="72"/>
    </location>
</feature>
<feature type="compositionally biased region" description="Polar residues" evidence="4">
    <location>
        <begin position="418"/>
        <end position="430"/>
    </location>
</feature>
<dbReference type="PANTHER" id="PTHR15706:SF2">
    <property type="entry name" value="SH3 AND PX DOMAIN-CONTAINING PROTEIN 2A"/>
    <property type="match status" value="1"/>
</dbReference>
<dbReference type="SUPFAM" id="SSF50044">
    <property type="entry name" value="SH3-domain"/>
    <property type="match status" value="1"/>
</dbReference>
<dbReference type="EMBL" id="KV454208">
    <property type="protein sequence ID" value="ODQ62133.1"/>
    <property type="molecule type" value="Genomic_DNA"/>
</dbReference>
<evidence type="ECO:0000313" key="7">
    <source>
        <dbReference type="Proteomes" id="UP000094112"/>
    </source>
</evidence>
<sequence>MFKNFNTSLKKSKSTKSLKISEPQQLVDNDTMDHNSQLLDNNYIPPTPPLPSSSRKNSSSSLSSSSATPRSTPASSTVILITKFDFKAEHTNELSVGVGEALKLIERKGNGWILVKPIGRISPPGLIPASYVRIVRLNKNEQSDVKLNSKWLASSQEVEEPVKANTKCSSVDTSISSDQEQHFSFQSTSTSSRPSSPTSIISKSSAILETILPISGLVRNVSCHNGRYWYRVDVELNDGKKRHLCRYYQDFYKLHCSIVDAIRSNYSSEEQQDACIAKLPALPDPIPRPDLETLSSILLQRCQSLNVYIFKIVQNKHKLDYFKILSEWCLPRLGDLESDSKDPISNEGIESLLNPMPTSVINNKSGSSSSHKKPSLSIQTSVTPPLPVPELPPNSMLSKNSSIISSNSPIDSPLNSPKIWSSPNTPSSATFRDRSNSSVNNNNHSSSSLATRPSFSFEDNWMSTPTEPLFNNRNSREKFVNKRNVSVSSNITTSSADYIKIKVFHNDDIFAIRFNKSLKLQDLRNSISKRLECDVNLIKLYYKNSSKNYFSPLSDEFDLHSALDQPKISIKVHLW</sequence>
<evidence type="ECO:0000313" key="6">
    <source>
        <dbReference type="EMBL" id="ODQ62133.1"/>
    </source>
</evidence>